<dbReference type="SUPFAM" id="SSF53448">
    <property type="entry name" value="Nucleotide-diphospho-sugar transferases"/>
    <property type="match status" value="1"/>
</dbReference>
<keyword evidence="2" id="KW-0808">Transferase</keyword>
<accession>A0A3N3ZWY6</accession>
<evidence type="ECO:0000313" key="3">
    <source>
        <dbReference type="Proteomes" id="UP000270616"/>
    </source>
</evidence>
<dbReference type="InterPro" id="IPR050834">
    <property type="entry name" value="Glycosyltransf_2"/>
</dbReference>
<evidence type="ECO:0000313" key="2">
    <source>
        <dbReference type="EMBL" id="ROZ63030.1"/>
    </source>
</evidence>
<feature type="domain" description="Glycosyltransferase 2-like" evidence="1">
    <location>
        <begin position="10"/>
        <end position="174"/>
    </location>
</feature>
<dbReference type="EMBL" id="RKMF01000009">
    <property type="protein sequence ID" value="ROZ63030.1"/>
    <property type="molecule type" value="Genomic_DNA"/>
</dbReference>
<organism evidence="2 3">
    <name type="scientific">Kocuria soli</name>
    <dbReference type="NCBI Taxonomy" id="2485125"/>
    <lineage>
        <taxon>Bacteria</taxon>
        <taxon>Bacillati</taxon>
        <taxon>Actinomycetota</taxon>
        <taxon>Actinomycetes</taxon>
        <taxon>Micrococcales</taxon>
        <taxon>Micrococcaceae</taxon>
        <taxon>Kocuria</taxon>
    </lineage>
</organism>
<dbReference type="InterPro" id="IPR001173">
    <property type="entry name" value="Glyco_trans_2-like"/>
</dbReference>
<dbReference type="Proteomes" id="UP000270616">
    <property type="component" value="Unassembled WGS sequence"/>
</dbReference>
<dbReference type="InterPro" id="IPR029044">
    <property type="entry name" value="Nucleotide-diphossugar_trans"/>
</dbReference>
<reference evidence="2 3" key="1">
    <citation type="submission" date="2018-10" db="EMBL/GenBank/DDBJ databases">
        <title>Kocuria sp. M5W7-7, whole genome shotgun sequence.</title>
        <authorList>
            <person name="Tuo L."/>
        </authorList>
    </citation>
    <scope>NUCLEOTIDE SEQUENCE [LARGE SCALE GENOMIC DNA]</scope>
    <source>
        <strain evidence="2 3">M5W7-7</strain>
    </source>
</reference>
<dbReference type="Gene3D" id="3.90.550.10">
    <property type="entry name" value="Spore Coat Polysaccharide Biosynthesis Protein SpsA, Chain A"/>
    <property type="match status" value="1"/>
</dbReference>
<name>A0A3N3ZWY6_9MICC</name>
<dbReference type="AlphaFoldDB" id="A0A3N3ZWY6"/>
<dbReference type="GO" id="GO:0016740">
    <property type="term" value="F:transferase activity"/>
    <property type="evidence" value="ECO:0007669"/>
    <property type="project" value="UniProtKB-KW"/>
</dbReference>
<protein>
    <submittedName>
        <fullName evidence="2">Glycosyltransferase</fullName>
    </submittedName>
</protein>
<comment type="caution">
    <text evidence="2">The sequence shown here is derived from an EMBL/GenBank/DDBJ whole genome shotgun (WGS) entry which is preliminary data.</text>
</comment>
<dbReference type="RefSeq" id="WP_123825249.1">
    <property type="nucleotide sequence ID" value="NZ_RKMF01000009.1"/>
</dbReference>
<proteinExistence type="predicted"/>
<dbReference type="PANTHER" id="PTHR43685">
    <property type="entry name" value="GLYCOSYLTRANSFERASE"/>
    <property type="match status" value="1"/>
</dbReference>
<gene>
    <name evidence="2" type="ORF">EDL96_07935</name>
</gene>
<sequence>MNGATSGSVSVVVPVRNAAATVATQVRAVLAQLHDGDRVVAVDNRSTDATARVLYELRREDPRVRIVEAPLRAGVAHARNAGVAATDTDLVLFCDADDRVHPGWRDAMVDGLMRHDLVGGGLHRVSGHRPGPGEQERTPDLAVEVPGELPTIFDHHRYPVGANMGVRRTVLQRIGGFDESFVRGHEETDFAWRAQDTGYTLGYVPDAVVDYTERADARGELRRFRHYGRTSLQLWCRHRDKLPPHGVSARGAVRALVTLLPSALGLVRGTAEHHSARRLGWALGVVEGHARYRVLGRVPEARIPGFPAGCPTE</sequence>
<dbReference type="Pfam" id="PF00535">
    <property type="entry name" value="Glycos_transf_2"/>
    <property type="match status" value="1"/>
</dbReference>
<evidence type="ECO:0000259" key="1">
    <source>
        <dbReference type="Pfam" id="PF00535"/>
    </source>
</evidence>
<keyword evidence="3" id="KW-1185">Reference proteome</keyword>
<dbReference type="PANTHER" id="PTHR43685:SF2">
    <property type="entry name" value="GLYCOSYLTRANSFERASE 2-LIKE DOMAIN-CONTAINING PROTEIN"/>
    <property type="match status" value="1"/>
</dbReference>
<dbReference type="OrthoDB" id="2369748at2"/>